<feature type="domain" description="Ice-binding protein C-terminal" evidence="3">
    <location>
        <begin position="270"/>
        <end position="293"/>
    </location>
</feature>
<dbReference type="Pfam" id="PF07589">
    <property type="entry name" value="PEP-CTERM"/>
    <property type="match status" value="1"/>
</dbReference>
<name>A0A831RKH3_9GAMM</name>
<evidence type="ECO:0000259" key="3">
    <source>
        <dbReference type="Pfam" id="PF07589"/>
    </source>
</evidence>
<keyword evidence="2" id="KW-0732">Signal</keyword>
<keyword evidence="1" id="KW-1133">Transmembrane helix</keyword>
<evidence type="ECO:0000256" key="1">
    <source>
        <dbReference type="SAM" id="Phobius"/>
    </source>
</evidence>
<dbReference type="NCBIfam" id="NF038125">
    <property type="entry name" value="PEP_CTERM_THxN"/>
    <property type="match status" value="1"/>
</dbReference>
<feature type="chain" id="PRO_5032698722" evidence="2">
    <location>
        <begin position="25"/>
        <end position="299"/>
    </location>
</feature>
<evidence type="ECO:0000256" key="2">
    <source>
        <dbReference type="SAM" id="SignalP"/>
    </source>
</evidence>
<dbReference type="Proteomes" id="UP000886251">
    <property type="component" value="Unassembled WGS sequence"/>
</dbReference>
<protein>
    <submittedName>
        <fullName evidence="4">PEP-CTERM sorting domain-containing protein</fullName>
    </submittedName>
</protein>
<gene>
    <name evidence="4" type="ORF">ENI96_11530</name>
</gene>
<dbReference type="AlphaFoldDB" id="A0A831RKH3"/>
<sequence length="299" mass="31113">MTRRPMLAGTGVLVMAMLAGAAHAAIVTEWSYSTNAKFTAASFSDGIGSTHHSDYELSWGQGGADFTSGGDRSALTIGNGLTGARTGGGPVEGTVQTTLDGSPDTPAEIAIGTSMTHWNNSLSTMSYSLLESGTLVDTLTLYPTAPNPPFNGAPAIDAPDIDFEFRFIETINNPPNNGKCAADTPEPCGDLWGVVGVPTLNIPFTFDSVDYLVSILVMDGQGGVSPIGTLEDEQCEALDLAPGCQGFLTPEEQATTVQFAFAISTSPIFVPEPATLALMGLGLAGIGYAGRRRLGDRKR</sequence>
<keyword evidence="1" id="KW-0812">Transmembrane</keyword>
<organism evidence="4">
    <name type="scientific">Sedimenticola thiotaurini</name>
    <dbReference type="NCBI Taxonomy" id="1543721"/>
    <lineage>
        <taxon>Bacteria</taxon>
        <taxon>Pseudomonadati</taxon>
        <taxon>Pseudomonadota</taxon>
        <taxon>Gammaproteobacteria</taxon>
        <taxon>Chromatiales</taxon>
        <taxon>Sedimenticolaceae</taxon>
        <taxon>Sedimenticola</taxon>
    </lineage>
</organism>
<feature type="signal peptide" evidence="2">
    <location>
        <begin position="1"/>
        <end position="24"/>
    </location>
</feature>
<dbReference type="InterPro" id="IPR013424">
    <property type="entry name" value="Ice-binding_C"/>
</dbReference>
<proteinExistence type="predicted"/>
<accession>A0A831RKH3</accession>
<comment type="caution">
    <text evidence="4">The sequence shown here is derived from an EMBL/GenBank/DDBJ whole genome shotgun (WGS) entry which is preliminary data.</text>
</comment>
<dbReference type="NCBIfam" id="TIGR02595">
    <property type="entry name" value="PEP_CTERM"/>
    <property type="match status" value="1"/>
</dbReference>
<dbReference type="EMBL" id="DRKP01000137">
    <property type="protein sequence ID" value="HEB97047.1"/>
    <property type="molecule type" value="Genomic_DNA"/>
</dbReference>
<evidence type="ECO:0000313" key="4">
    <source>
        <dbReference type="EMBL" id="HEB97047.1"/>
    </source>
</evidence>
<reference evidence="4" key="1">
    <citation type="journal article" date="2020" name="mSystems">
        <title>Genome- and Community-Level Interaction Insights into Carbon Utilization and Element Cycling Functions of Hydrothermarchaeota in Hydrothermal Sediment.</title>
        <authorList>
            <person name="Zhou Z."/>
            <person name="Liu Y."/>
            <person name="Xu W."/>
            <person name="Pan J."/>
            <person name="Luo Z.H."/>
            <person name="Li M."/>
        </authorList>
    </citation>
    <scope>NUCLEOTIDE SEQUENCE [LARGE SCALE GENOMIC DNA]</scope>
    <source>
        <strain evidence="4">HyVt-443</strain>
    </source>
</reference>
<keyword evidence="1" id="KW-0472">Membrane</keyword>
<feature type="transmembrane region" description="Helical" evidence="1">
    <location>
        <begin position="273"/>
        <end position="290"/>
    </location>
</feature>